<proteinExistence type="predicted"/>
<name>Q5JNI2_ORYSJ</name>
<protein>
    <submittedName>
        <fullName evidence="2">Uncharacterized protein</fullName>
    </submittedName>
</protein>
<dbReference type="EMBL" id="AP003076">
    <property type="protein sequence ID" value="BAD86975.1"/>
    <property type="molecule type" value="Genomic_DNA"/>
</dbReference>
<evidence type="ECO:0000313" key="2">
    <source>
        <dbReference type="EMBL" id="BAD86975.1"/>
    </source>
</evidence>
<dbReference type="Proteomes" id="UP000817658">
    <property type="component" value="Chromosome 1"/>
</dbReference>
<sequence>MADTAKRSRFWETGVPESSGCRGASEQGRQAGRPPRDGFSGQLWGMGIHLGSPASAIRQRRAHLVRCGLAPLDGSDSYT</sequence>
<accession>Q5JNI2</accession>
<dbReference type="AlphaFoldDB" id="Q5JNI2"/>
<organism evidence="2">
    <name type="scientific">Oryza sativa subsp. japonica</name>
    <name type="common">Rice</name>
    <dbReference type="NCBI Taxonomy" id="39947"/>
    <lineage>
        <taxon>Eukaryota</taxon>
        <taxon>Viridiplantae</taxon>
        <taxon>Streptophyta</taxon>
        <taxon>Embryophyta</taxon>
        <taxon>Tracheophyta</taxon>
        <taxon>Spermatophyta</taxon>
        <taxon>Magnoliopsida</taxon>
        <taxon>Liliopsida</taxon>
        <taxon>Poales</taxon>
        <taxon>Poaceae</taxon>
        <taxon>BOP clade</taxon>
        <taxon>Oryzoideae</taxon>
        <taxon>Oryzeae</taxon>
        <taxon>Oryzinae</taxon>
        <taxon>Oryza</taxon>
        <taxon>Oryza sativa</taxon>
    </lineage>
</organism>
<gene>
    <name evidence="2" type="primary">P0481E12.43</name>
</gene>
<feature type="region of interest" description="Disordered" evidence="1">
    <location>
        <begin position="1"/>
        <end position="40"/>
    </location>
</feature>
<feature type="compositionally biased region" description="Basic and acidic residues" evidence="1">
    <location>
        <begin position="1"/>
        <end position="10"/>
    </location>
</feature>
<evidence type="ECO:0000256" key="1">
    <source>
        <dbReference type="SAM" id="MobiDB-lite"/>
    </source>
</evidence>
<reference evidence="2" key="1">
    <citation type="journal article" date="2002" name="Nature">
        <title>The genome sequence and structure of rice chromosome 1.</title>
        <authorList>
            <person name="Sasaki T."/>
            <person name="Matsumoto T."/>
            <person name="Yamamoto K."/>
            <person name="Sakata K."/>
            <person name="Baba T."/>
            <person name="Katayose Y."/>
            <person name="Wu J."/>
            <person name="Niimura Y."/>
            <person name="Cheng Z."/>
            <person name="Nagamura Y."/>
            <person name="Antonio B.A."/>
            <person name="Kanamori H."/>
            <person name="Hosokawa S."/>
            <person name="Masukawa M."/>
            <person name="Arikawa K."/>
            <person name="Chiden Y."/>
            <person name="Hayashi M."/>
            <person name="Okamoto M."/>
            <person name="Ando T."/>
            <person name="Aoki H."/>
            <person name="Arita K."/>
            <person name="Hamada M."/>
            <person name="Harada C."/>
            <person name="Hijishita S."/>
            <person name="Honda M."/>
            <person name="Ichikawa Y."/>
            <person name="Idonuma A."/>
            <person name="Iijima M."/>
            <person name="Ikeda M."/>
            <person name="Ikeno M."/>
            <person name="Itoh S."/>
            <person name="Itoh T."/>
            <person name="Itoh Y."/>
            <person name="Itoh Y."/>
            <person name="Iwabuchi A."/>
            <person name="Kamiya K."/>
            <person name="Karasawa W."/>
            <person name="Katagiri S."/>
            <person name="Kikuta A."/>
            <person name="Kobayashi N."/>
            <person name="Kono I."/>
            <person name="Machita K."/>
            <person name="Maehara T."/>
            <person name="Mizuno H."/>
            <person name="Mizubayashi T."/>
            <person name="Mukai Y."/>
            <person name="Nagasaki H."/>
            <person name="Nakashima M."/>
            <person name="Nakama Y."/>
            <person name="Nakamichi Y."/>
            <person name="Nakamura M."/>
            <person name="Namiki N."/>
            <person name="Negishi M."/>
            <person name="Ohta I."/>
            <person name="Ono N."/>
            <person name="Saji S."/>
            <person name="Sakai K."/>
            <person name="Shibata M."/>
            <person name="Shimokawa T."/>
            <person name="Shomura A."/>
            <person name="Song J."/>
            <person name="Takazaki Y."/>
            <person name="Terasawa K."/>
            <person name="Tsuji K."/>
            <person name="Waki K."/>
            <person name="Yamagata H."/>
            <person name="Yamane H."/>
            <person name="Yoshiki S."/>
            <person name="Yoshihara R."/>
            <person name="Yukawa K."/>
            <person name="Zhong H."/>
            <person name="Iwama H."/>
            <person name="Endo T."/>
            <person name="Ito H."/>
            <person name="Hahn J.H."/>
            <person name="Kim H.I."/>
            <person name="Eun M.Y."/>
            <person name="Yano M."/>
            <person name="Jiang J."/>
            <person name="Gojobori T."/>
        </authorList>
    </citation>
    <scope>NUCLEOTIDE SEQUENCE [LARGE SCALE GENOMIC DNA]</scope>
</reference>